<dbReference type="KEGG" id="dtm:BJL86_3361"/>
<reference evidence="20 21" key="1">
    <citation type="submission" date="2016-06" db="EMBL/GenBank/DDBJ databases">
        <title>Complete genome sequence of a saline-alkali tolerant type strain Dietzia timorensis ID05-A0528T.</title>
        <authorList>
            <person name="Wu X."/>
        </authorList>
    </citation>
    <scope>NUCLEOTIDE SEQUENCE [LARGE SCALE GENOMIC DNA]</scope>
    <source>
        <strain evidence="20 21">ID05-A0528</strain>
    </source>
</reference>
<dbReference type="CDD" id="cd20070">
    <property type="entry name" value="5TM_YidC_Alb3"/>
    <property type="match status" value="1"/>
</dbReference>
<keyword evidence="6 16" id="KW-0812">Transmembrane</keyword>
<dbReference type="Pfam" id="PF02096">
    <property type="entry name" value="60KD_IMP"/>
    <property type="match status" value="1"/>
</dbReference>
<protein>
    <recommendedName>
        <fullName evidence="3">Membrane protein insertase YidC</fullName>
    </recommendedName>
    <alternativeName>
        <fullName evidence="15">Foldase YidC</fullName>
    </alternativeName>
    <alternativeName>
        <fullName evidence="14">Membrane integrase YidC</fullName>
    </alternativeName>
    <alternativeName>
        <fullName evidence="13">Membrane protein YidC</fullName>
    </alternativeName>
</protein>
<dbReference type="PANTHER" id="PTHR12428">
    <property type="entry name" value="OXA1"/>
    <property type="match status" value="1"/>
</dbReference>
<accession>A0A173LRT4</accession>
<evidence type="ECO:0000256" key="6">
    <source>
        <dbReference type="ARBA" id="ARBA00022692"/>
    </source>
</evidence>
<sequence>MSFITDNLIYIPISAIMWFWHKVFAWVGGAIPGVDDPESNGLIWVLSVVFLVVTLRVILFYPMARQLRFSRKMQSMQPRMQEIRKRYKNDQQKMAQEMRALQKKEGFNPLLGCLPALLQIPVFLGLFHVLRSFNRMGSAFGALGMTAEETRTTGNYVFSPEDVQNFLDARVFGAPLSSFISQSVDQFAAFVNPGEPLDFSRTIIIIIAVPLMIVSSLMTHLNAKQSFSRQPLDRSNSQAVIMRQMMLWVFPIGILVTGAFWPIAILVYMVTNNAWTYGQQHFLFAQMDREDSAKEEVAREKRNALAPKVGVKPVNPKKSANTAANGGSAEPASNASGGDVAVKDTKANDATSSGAAPAPGSKPKPGQKPSGTKNTSKKKRKKK</sequence>
<gene>
    <name evidence="20" type="ORF">BJL86_3361</name>
</gene>
<dbReference type="STRING" id="499555.BJL86_3361"/>
<feature type="compositionally biased region" description="Basic and acidic residues" evidence="17">
    <location>
        <begin position="294"/>
        <end position="303"/>
    </location>
</feature>
<evidence type="ECO:0000256" key="1">
    <source>
        <dbReference type="ARBA" id="ARBA00004651"/>
    </source>
</evidence>
<evidence type="ECO:0000256" key="15">
    <source>
        <dbReference type="ARBA" id="ARBA00033342"/>
    </source>
</evidence>
<evidence type="ECO:0000256" key="5">
    <source>
        <dbReference type="ARBA" id="ARBA00022475"/>
    </source>
</evidence>
<keyword evidence="4" id="KW-0813">Transport</keyword>
<dbReference type="EMBL" id="CP015961">
    <property type="protein sequence ID" value="ANI94120.1"/>
    <property type="molecule type" value="Genomic_DNA"/>
</dbReference>
<dbReference type="PANTHER" id="PTHR12428:SF65">
    <property type="entry name" value="CYTOCHROME C OXIDASE ASSEMBLY PROTEIN COX18, MITOCHONDRIAL"/>
    <property type="match status" value="1"/>
</dbReference>
<evidence type="ECO:0000256" key="13">
    <source>
        <dbReference type="ARBA" id="ARBA00031538"/>
    </source>
</evidence>
<comment type="function">
    <text evidence="11">Required for the insertion and/or proper folding and/or complex formation of integral membrane proteins into the membrane. Involved in integration of membrane proteins that insert both dependently and independently of the Sec translocase complex, as well as at least some lipoproteins. Aids folding of multispanning membrane proteins.</text>
</comment>
<keyword evidence="10" id="KW-0143">Chaperone</keyword>
<feature type="transmembrane region" description="Helical" evidence="18">
    <location>
        <begin position="41"/>
        <end position="64"/>
    </location>
</feature>
<feature type="transmembrane region" description="Helical" evidence="18">
    <location>
        <begin position="245"/>
        <end position="270"/>
    </location>
</feature>
<dbReference type="InterPro" id="IPR001708">
    <property type="entry name" value="YidC/ALB3/OXA1/COX18"/>
</dbReference>
<feature type="transmembrane region" description="Helical" evidence="18">
    <location>
        <begin position="107"/>
        <end position="130"/>
    </location>
</feature>
<dbReference type="Proteomes" id="UP000186104">
    <property type="component" value="Chromosome"/>
</dbReference>
<evidence type="ECO:0000259" key="19">
    <source>
        <dbReference type="Pfam" id="PF02096"/>
    </source>
</evidence>
<dbReference type="InterPro" id="IPR028055">
    <property type="entry name" value="YidC/Oxa/ALB_C"/>
</dbReference>
<evidence type="ECO:0000256" key="12">
    <source>
        <dbReference type="ARBA" id="ARBA00026028"/>
    </source>
</evidence>
<proteinExistence type="inferred from homology"/>
<dbReference type="GO" id="GO:0032977">
    <property type="term" value="F:membrane insertase activity"/>
    <property type="evidence" value="ECO:0007669"/>
    <property type="project" value="InterPro"/>
</dbReference>
<dbReference type="NCBIfam" id="TIGR03592">
    <property type="entry name" value="yidC_oxa1_cterm"/>
    <property type="match status" value="1"/>
</dbReference>
<keyword evidence="8 18" id="KW-1133">Transmembrane helix</keyword>
<comment type="similarity">
    <text evidence="2">Belongs to the OXA1/ALB3/YidC family. Type 1 subfamily.</text>
</comment>
<dbReference type="GO" id="GO:0015031">
    <property type="term" value="P:protein transport"/>
    <property type="evidence" value="ECO:0007669"/>
    <property type="project" value="UniProtKB-KW"/>
</dbReference>
<comment type="subcellular location">
    <subcellularLocation>
        <location evidence="1">Cell membrane</location>
        <topology evidence="1">Multi-pass membrane protein</topology>
    </subcellularLocation>
    <subcellularLocation>
        <location evidence="16">Membrane</location>
        <topology evidence="16">Multi-pass membrane protein</topology>
    </subcellularLocation>
</comment>
<evidence type="ECO:0000313" key="20">
    <source>
        <dbReference type="EMBL" id="ANI94120.1"/>
    </source>
</evidence>
<keyword evidence="21" id="KW-1185">Reference proteome</keyword>
<evidence type="ECO:0000256" key="11">
    <source>
        <dbReference type="ARBA" id="ARBA00025034"/>
    </source>
</evidence>
<feature type="transmembrane region" description="Helical" evidence="18">
    <location>
        <begin position="203"/>
        <end position="224"/>
    </location>
</feature>
<evidence type="ECO:0000256" key="2">
    <source>
        <dbReference type="ARBA" id="ARBA00010527"/>
    </source>
</evidence>
<dbReference type="AlphaFoldDB" id="A0A173LRT4"/>
<evidence type="ECO:0000256" key="3">
    <source>
        <dbReference type="ARBA" id="ARBA00015325"/>
    </source>
</evidence>
<organism evidence="20 21">
    <name type="scientific">Dietzia timorensis</name>
    <dbReference type="NCBI Taxonomy" id="499555"/>
    <lineage>
        <taxon>Bacteria</taxon>
        <taxon>Bacillati</taxon>
        <taxon>Actinomycetota</taxon>
        <taxon>Actinomycetes</taxon>
        <taxon>Mycobacteriales</taxon>
        <taxon>Dietziaceae</taxon>
        <taxon>Dietzia</taxon>
    </lineage>
</organism>
<evidence type="ECO:0000256" key="17">
    <source>
        <dbReference type="SAM" id="MobiDB-lite"/>
    </source>
</evidence>
<dbReference type="OrthoDB" id="9780552at2"/>
<name>A0A173LRT4_9ACTN</name>
<feature type="region of interest" description="Disordered" evidence="17">
    <location>
        <begin position="294"/>
        <end position="383"/>
    </location>
</feature>
<evidence type="ECO:0000313" key="21">
    <source>
        <dbReference type="Proteomes" id="UP000186104"/>
    </source>
</evidence>
<feature type="compositionally biased region" description="Low complexity" evidence="17">
    <location>
        <begin position="307"/>
        <end position="318"/>
    </location>
</feature>
<evidence type="ECO:0000256" key="18">
    <source>
        <dbReference type="SAM" id="Phobius"/>
    </source>
</evidence>
<comment type="subunit">
    <text evidence="12">Interacts with the Sec translocase complex via SecD. Specifically interacts with transmembrane segments of nascent integral membrane proteins during membrane integration.</text>
</comment>
<evidence type="ECO:0000256" key="7">
    <source>
        <dbReference type="ARBA" id="ARBA00022927"/>
    </source>
</evidence>
<dbReference type="RefSeq" id="WP_067474424.1">
    <property type="nucleotide sequence ID" value="NZ_CP015961.1"/>
</dbReference>
<feature type="domain" description="Membrane insertase YidC/Oxa/ALB C-terminal" evidence="19">
    <location>
        <begin position="44"/>
        <end position="283"/>
    </location>
</feature>
<dbReference type="GO" id="GO:0005886">
    <property type="term" value="C:plasma membrane"/>
    <property type="evidence" value="ECO:0007669"/>
    <property type="project" value="UniProtKB-SubCell"/>
</dbReference>
<feature type="transmembrane region" description="Helical" evidence="18">
    <location>
        <begin position="7"/>
        <end position="29"/>
    </location>
</feature>
<evidence type="ECO:0000256" key="9">
    <source>
        <dbReference type="ARBA" id="ARBA00023136"/>
    </source>
</evidence>
<keyword evidence="9 18" id="KW-0472">Membrane</keyword>
<dbReference type="InterPro" id="IPR047196">
    <property type="entry name" value="YidC_ALB_C"/>
</dbReference>
<evidence type="ECO:0000256" key="16">
    <source>
        <dbReference type="RuleBase" id="RU003945"/>
    </source>
</evidence>
<dbReference type="NCBIfam" id="NF002899">
    <property type="entry name" value="PRK03449.1"/>
    <property type="match status" value="1"/>
</dbReference>
<dbReference type="GO" id="GO:0051205">
    <property type="term" value="P:protein insertion into membrane"/>
    <property type="evidence" value="ECO:0007669"/>
    <property type="project" value="TreeGrafter"/>
</dbReference>
<evidence type="ECO:0000256" key="14">
    <source>
        <dbReference type="ARBA" id="ARBA00033245"/>
    </source>
</evidence>
<evidence type="ECO:0000256" key="8">
    <source>
        <dbReference type="ARBA" id="ARBA00022989"/>
    </source>
</evidence>
<evidence type="ECO:0000256" key="10">
    <source>
        <dbReference type="ARBA" id="ARBA00023186"/>
    </source>
</evidence>
<evidence type="ECO:0000256" key="4">
    <source>
        <dbReference type="ARBA" id="ARBA00022448"/>
    </source>
</evidence>
<feature type="compositionally biased region" description="Polar residues" evidence="17">
    <location>
        <begin position="319"/>
        <end position="336"/>
    </location>
</feature>
<keyword evidence="7" id="KW-0653">Protein transport</keyword>
<feature type="compositionally biased region" description="Low complexity" evidence="17">
    <location>
        <begin position="350"/>
        <end position="373"/>
    </location>
</feature>
<keyword evidence="5" id="KW-1003">Cell membrane</keyword>